<keyword evidence="1" id="KW-0808">Transferase</keyword>
<dbReference type="AlphaFoldDB" id="A0A6A2ZUJ0"/>
<dbReference type="PANTHER" id="PTHR34287">
    <property type="entry name" value="OS06G0551500 PROTEIN-RELATED"/>
    <property type="match status" value="1"/>
</dbReference>
<accession>A0A6A2ZUJ0</accession>
<dbReference type="Proteomes" id="UP000436088">
    <property type="component" value="Unassembled WGS sequence"/>
</dbReference>
<reference evidence="1" key="1">
    <citation type="submission" date="2019-09" db="EMBL/GenBank/DDBJ databases">
        <title>Draft genome information of white flower Hibiscus syriacus.</title>
        <authorList>
            <person name="Kim Y.-M."/>
        </authorList>
    </citation>
    <scope>NUCLEOTIDE SEQUENCE [LARGE SCALE GENOMIC DNA]</scope>
    <source>
        <strain evidence="1">YM2019G1</strain>
    </source>
</reference>
<gene>
    <name evidence="1" type="ORF">F3Y22_tig00110729pilonHSYRG00034</name>
</gene>
<evidence type="ECO:0000313" key="2">
    <source>
        <dbReference type="Proteomes" id="UP000436088"/>
    </source>
</evidence>
<dbReference type="GO" id="GO:0016301">
    <property type="term" value="F:kinase activity"/>
    <property type="evidence" value="ECO:0007669"/>
    <property type="project" value="UniProtKB-KW"/>
</dbReference>
<name>A0A6A2ZUJ0_HIBSY</name>
<dbReference type="EMBL" id="VEPZ02001092">
    <property type="protein sequence ID" value="KAE8695216.1"/>
    <property type="molecule type" value="Genomic_DNA"/>
</dbReference>
<keyword evidence="1" id="KW-0418">Kinase</keyword>
<comment type="caution">
    <text evidence="1">The sequence shown here is derived from an EMBL/GenBank/DDBJ whole genome shotgun (WGS) entry which is preliminary data.</text>
</comment>
<organism evidence="1 2">
    <name type="scientific">Hibiscus syriacus</name>
    <name type="common">Rose of Sharon</name>
    <dbReference type="NCBI Taxonomy" id="106335"/>
    <lineage>
        <taxon>Eukaryota</taxon>
        <taxon>Viridiplantae</taxon>
        <taxon>Streptophyta</taxon>
        <taxon>Embryophyta</taxon>
        <taxon>Tracheophyta</taxon>
        <taxon>Spermatophyta</taxon>
        <taxon>Magnoliopsida</taxon>
        <taxon>eudicotyledons</taxon>
        <taxon>Gunneridae</taxon>
        <taxon>Pentapetalae</taxon>
        <taxon>rosids</taxon>
        <taxon>malvids</taxon>
        <taxon>Malvales</taxon>
        <taxon>Malvaceae</taxon>
        <taxon>Malvoideae</taxon>
        <taxon>Hibiscus</taxon>
    </lineage>
</organism>
<sequence>MLIPTVNEQEESLIMASAKVVEYLEPLMSRELLCKFQDNSAFDFDYTQSSLWSPLIPRPYSPAVLDYDPIIIPRNLAFGFESEKSNCSAKKFRPNLKKKVATAAFNINLQLLRSKNKTRKNIASEFSPTPVKDGCAPIITKGWSKILKAASKHFKRKKKESTIGSKLPNSLSKRQMCLSVQGVALISGKEDVDGGRRLVKMKGPSMMPGCSMMPGRRRWKSVVIMGEGVDLNKGPLREDPTKGLSGPSTIQGTRIFGYPIFGYPELPGRRFLGPCPDPDVTGTR</sequence>
<proteinExistence type="predicted"/>
<dbReference type="PANTHER" id="PTHR34287:SF4">
    <property type="entry name" value="OS04G0504200 PROTEIN"/>
    <property type="match status" value="1"/>
</dbReference>
<evidence type="ECO:0000313" key="1">
    <source>
        <dbReference type="EMBL" id="KAE8695216.1"/>
    </source>
</evidence>
<protein>
    <submittedName>
        <fullName evidence="1">Thymidine kinase</fullName>
    </submittedName>
</protein>
<keyword evidence="2" id="KW-1185">Reference proteome</keyword>